<feature type="region of interest" description="Disordered" evidence="1">
    <location>
        <begin position="1"/>
        <end position="21"/>
    </location>
</feature>
<evidence type="ECO:0000256" key="1">
    <source>
        <dbReference type="SAM" id="MobiDB-lite"/>
    </source>
</evidence>
<feature type="region of interest" description="Disordered" evidence="1">
    <location>
        <begin position="55"/>
        <end position="139"/>
    </location>
</feature>
<organism evidence="2 3">
    <name type="scientific">Pleurodeles waltl</name>
    <name type="common">Iberian ribbed newt</name>
    <dbReference type="NCBI Taxonomy" id="8319"/>
    <lineage>
        <taxon>Eukaryota</taxon>
        <taxon>Metazoa</taxon>
        <taxon>Chordata</taxon>
        <taxon>Craniata</taxon>
        <taxon>Vertebrata</taxon>
        <taxon>Euteleostomi</taxon>
        <taxon>Amphibia</taxon>
        <taxon>Batrachia</taxon>
        <taxon>Caudata</taxon>
        <taxon>Salamandroidea</taxon>
        <taxon>Salamandridae</taxon>
        <taxon>Pleurodelinae</taxon>
        <taxon>Pleurodeles</taxon>
    </lineage>
</organism>
<keyword evidence="3" id="KW-1185">Reference proteome</keyword>
<gene>
    <name evidence="2" type="ORF">NDU88_001540</name>
</gene>
<evidence type="ECO:0000313" key="2">
    <source>
        <dbReference type="EMBL" id="KAJ1192228.1"/>
    </source>
</evidence>
<sequence>MLNGSDAAWSNPVVFPWPANPEELPASKEELGECCGNPENTIKTANLKEEVRSSKEILRRGAGGPDKVKRRNPRGETWYDGRKQGPTRRRKARIPAMLQEKRAYSGASQYRLRGEGENRVVRKENQQQGSKNQGGVGRL</sequence>
<dbReference type="AlphaFoldDB" id="A0AAV7UT17"/>
<comment type="caution">
    <text evidence="2">The sequence shown here is derived from an EMBL/GenBank/DDBJ whole genome shotgun (WGS) entry which is preliminary data.</text>
</comment>
<reference evidence="2" key="1">
    <citation type="journal article" date="2022" name="bioRxiv">
        <title>Sequencing and chromosome-scale assembly of the giantPleurodeles waltlgenome.</title>
        <authorList>
            <person name="Brown T."/>
            <person name="Elewa A."/>
            <person name="Iarovenko S."/>
            <person name="Subramanian E."/>
            <person name="Araus A.J."/>
            <person name="Petzold A."/>
            <person name="Susuki M."/>
            <person name="Suzuki K.-i.T."/>
            <person name="Hayashi T."/>
            <person name="Toyoda A."/>
            <person name="Oliveira C."/>
            <person name="Osipova E."/>
            <person name="Leigh N.D."/>
            <person name="Simon A."/>
            <person name="Yun M.H."/>
        </authorList>
    </citation>
    <scope>NUCLEOTIDE SEQUENCE</scope>
    <source>
        <strain evidence="2">20211129_DDA</strain>
        <tissue evidence="2">Liver</tissue>
    </source>
</reference>
<dbReference type="Proteomes" id="UP001066276">
    <property type="component" value="Chromosome 2_2"/>
</dbReference>
<accession>A0AAV7UT17</accession>
<dbReference type="EMBL" id="JANPWB010000004">
    <property type="protein sequence ID" value="KAJ1192228.1"/>
    <property type="molecule type" value="Genomic_DNA"/>
</dbReference>
<protein>
    <submittedName>
        <fullName evidence="2">Uncharacterized protein</fullName>
    </submittedName>
</protein>
<feature type="compositionally biased region" description="Basic and acidic residues" evidence="1">
    <location>
        <begin position="73"/>
        <end position="83"/>
    </location>
</feature>
<feature type="compositionally biased region" description="Basic and acidic residues" evidence="1">
    <location>
        <begin position="112"/>
        <end position="125"/>
    </location>
</feature>
<evidence type="ECO:0000313" key="3">
    <source>
        <dbReference type="Proteomes" id="UP001066276"/>
    </source>
</evidence>
<name>A0AAV7UT17_PLEWA</name>
<proteinExistence type="predicted"/>